<dbReference type="AlphaFoldDB" id="A0A7Y9FDG0"/>
<name>A0A7Y9FDG0_9CELL</name>
<accession>A0A7Y9FDG0</accession>
<dbReference type="Gene3D" id="2.60.40.2700">
    <property type="match status" value="4"/>
</dbReference>
<comment type="caution">
    <text evidence="4">The sequence shown here is derived from an EMBL/GenBank/DDBJ whole genome shotgun (WGS) entry which is preliminary data.</text>
</comment>
<dbReference type="Proteomes" id="UP000577956">
    <property type="component" value="Unassembled WGS sequence"/>
</dbReference>
<evidence type="ECO:0000313" key="5">
    <source>
        <dbReference type="Proteomes" id="UP000577956"/>
    </source>
</evidence>
<organism evidence="4 5">
    <name type="scientific">Cellulomonas oligotrophica</name>
    <dbReference type="NCBI Taxonomy" id="931536"/>
    <lineage>
        <taxon>Bacteria</taxon>
        <taxon>Bacillati</taxon>
        <taxon>Actinomycetota</taxon>
        <taxon>Actinomycetes</taxon>
        <taxon>Micrococcales</taxon>
        <taxon>Cellulomonadaceae</taxon>
        <taxon>Cellulomonas</taxon>
    </lineage>
</organism>
<protein>
    <recommendedName>
        <fullName evidence="2">Excalibur calcium-binding domain-containing protein</fullName>
    </recommendedName>
</protein>
<evidence type="ECO:0000256" key="1">
    <source>
        <dbReference type="SAM" id="SignalP"/>
    </source>
</evidence>
<reference evidence="4 5" key="1">
    <citation type="submission" date="2020-07" db="EMBL/GenBank/DDBJ databases">
        <title>Sequencing the genomes of 1000 actinobacteria strains.</title>
        <authorList>
            <person name="Klenk H.-P."/>
        </authorList>
    </citation>
    <scope>NUCLEOTIDE SEQUENCE [LARGE SCALE GENOMIC DNA]</scope>
    <source>
        <strain evidence="4 5">DSM 24482</strain>
    </source>
</reference>
<evidence type="ECO:0000313" key="6">
    <source>
        <dbReference type="Proteomes" id="UP000618382"/>
    </source>
</evidence>
<keyword evidence="1" id="KW-0732">Signal</keyword>
<keyword evidence="6" id="KW-1185">Reference proteome</keyword>
<dbReference type="RefSeq" id="WP_179625313.1">
    <property type="nucleotide sequence ID" value="NZ_BAABFI010000005.1"/>
</dbReference>
<dbReference type="InterPro" id="IPR008613">
    <property type="entry name" value="Excalibur_Ca-bd_domain"/>
</dbReference>
<dbReference type="SMART" id="SM00894">
    <property type="entry name" value="Excalibur"/>
    <property type="match status" value="1"/>
</dbReference>
<sequence length="665" mass="67479">MEHRSRAWLTPALAVVLVLVGLVPAGAAHAEEPDVDPPVVTLVDVAPAVVDVTDGPGTVEVTLEVADASGVAGPVQVGLAGPAQDAALGPADAVLTSGSATDGTHVAEVVVPQDAEAGSWDVVVAVADVHGNALPAATVGTVEVVRVVPDLQAPVLSRPVVVASAGGDLRPGPVTVTASFDLHDPAGVDVPTVRLAPATGAPVEVQATLTTGDVQGGTWTAALPVPQGAAAGTWTATVPAPADLLGNTAPEQTLGTVTLRYSTPVPGAPTITGTARVGSTLTADPGAWLPGDVTFAYRWLRDGKAITGATARTYKVVASDAGTTLKVEVRGTVAGATSTASATRTVERLLTATPVPTVSGTARVGSTLTATAGTWKPAPVTLAYQWRRDGDPIPGATARTYRLVTADAGAVITVQVRGSRTGYTPVTRTSAARRAERLLTATPVPTISGTGRVGSRLTASAGAWRPSPVTLTYQWRRNGAAIAGATSRTYVLTKADAGASVTLSVRGARSGYTPVTRTSAGRSVERLLTATPTPKISGTRLPGKVLTAAAGSWKPTSVALSYQWRRNGTAISGATGRTYTVRTADAGAAISVVVTGRKAGYTTVARASSAVRIGPARPADKDCADFSTWSAAQSWFRKYFPHYGDVARLDGDNDGIACESLPGAP</sequence>
<evidence type="ECO:0000313" key="3">
    <source>
        <dbReference type="EMBL" id="GIG33234.1"/>
    </source>
</evidence>
<proteinExistence type="predicted"/>
<reference evidence="3 6" key="2">
    <citation type="submission" date="2021-01" db="EMBL/GenBank/DDBJ databases">
        <title>Whole genome shotgun sequence of Cellulomonas oligotrophica NBRC 109435.</title>
        <authorList>
            <person name="Komaki H."/>
            <person name="Tamura T."/>
        </authorList>
    </citation>
    <scope>NUCLEOTIDE SEQUENCE [LARGE SCALE GENOMIC DNA]</scope>
    <source>
        <strain evidence="3 6">NBRC 109435</strain>
    </source>
</reference>
<evidence type="ECO:0000313" key="4">
    <source>
        <dbReference type="EMBL" id="NYD85331.1"/>
    </source>
</evidence>
<dbReference type="Pfam" id="PF05901">
    <property type="entry name" value="Excalibur"/>
    <property type="match status" value="1"/>
</dbReference>
<evidence type="ECO:0000259" key="2">
    <source>
        <dbReference type="SMART" id="SM00894"/>
    </source>
</evidence>
<feature type="chain" id="PRO_5031207855" description="Excalibur calcium-binding domain-containing protein" evidence="1">
    <location>
        <begin position="31"/>
        <end position="665"/>
    </location>
</feature>
<dbReference type="Proteomes" id="UP000618382">
    <property type="component" value="Unassembled WGS sequence"/>
</dbReference>
<dbReference type="EMBL" id="JACCBK010000001">
    <property type="protein sequence ID" value="NYD85331.1"/>
    <property type="molecule type" value="Genomic_DNA"/>
</dbReference>
<feature type="domain" description="Excalibur calcium-binding" evidence="2">
    <location>
        <begin position="619"/>
        <end position="659"/>
    </location>
</feature>
<feature type="signal peptide" evidence="1">
    <location>
        <begin position="1"/>
        <end position="30"/>
    </location>
</feature>
<dbReference type="EMBL" id="BONN01000006">
    <property type="protein sequence ID" value="GIG33234.1"/>
    <property type="molecule type" value="Genomic_DNA"/>
</dbReference>
<gene>
    <name evidence="4" type="ORF">BKA21_000880</name>
    <name evidence="3" type="ORF">Col01nite_23930</name>
</gene>